<organism evidence="2 3">
    <name type="scientific">Bursaphelenchus okinawaensis</name>
    <dbReference type="NCBI Taxonomy" id="465554"/>
    <lineage>
        <taxon>Eukaryota</taxon>
        <taxon>Metazoa</taxon>
        <taxon>Ecdysozoa</taxon>
        <taxon>Nematoda</taxon>
        <taxon>Chromadorea</taxon>
        <taxon>Rhabditida</taxon>
        <taxon>Tylenchina</taxon>
        <taxon>Tylenchomorpha</taxon>
        <taxon>Aphelenchoidea</taxon>
        <taxon>Aphelenchoididae</taxon>
        <taxon>Bursaphelenchus</taxon>
    </lineage>
</organism>
<gene>
    <name evidence="2" type="ORF">BOKJ2_LOCUS4032</name>
</gene>
<dbReference type="OrthoDB" id="10376628at2759"/>
<evidence type="ECO:0000313" key="3">
    <source>
        <dbReference type="Proteomes" id="UP000614601"/>
    </source>
</evidence>
<feature type="region of interest" description="Disordered" evidence="1">
    <location>
        <begin position="99"/>
        <end position="149"/>
    </location>
</feature>
<reference evidence="2" key="1">
    <citation type="submission" date="2020-09" db="EMBL/GenBank/DDBJ databases">
        <authorList>
            <person name="Kikuchi T."/>
        </authorList>
    </citation>
    <scope>NUCLEOTIDE SEQUENCE</scope>
    <source>
        <strain evidence="2">SH1</strain>
    </source>
</reference>
<protein>
    <submittedName>
        <fullName evidence="2">Uncharacterized protein</fullName>
    </submittedName>
</protein>
<feature type="region of interest" description="Disordered" evidence="1">
    <location>
        <begin position="13"/>
        <end position="53"/>
    </location>
</feature>
<feature type="compositionally biased region" description="Polar residues" evidence="1">
    <location>
        <begin position="99"/>
        <end position="113"/>
    </location>
</feature>
<dbReference type="AlphaFoldDB" id="A0A811K7T6"/>
<accession>A0A811K7T6</accession>
<dbReference type="EMBL" id="CAJFCW020000002">
    <property type="protein sequence ID" value="CAG9095059.1"/>
    <property type="molecule type" value="Genomic_DNA"/>
</dbReference>
<dbReference type="EMBL" id="CAJFDH010000002">
    <property type="protein sequence ID" value="CAD5212096.1"/>
    <property type="molecule type" value="Genomic_DNA"/>
</dbReference>
<evidence type="ECO:0000256" key="1">
    <source>
        <dbReference type="SAM" id="MobiDB-lite"/>
    </source>
</evidence>
<evidence type="ECO:0000313" key="2">
    <source>
        <dbReference type="EMBL" id="CAD5212096.1"/>
    </source>
</evidence>
<comment type="caution">
    <text evidence="2">The sequence shown here is derived from an EMBL/GenBank/DDBJ whole genome shotgun (WGS) entry which is preliminary data.</text>
</comment>
<proteinExistence type="predicted"/>
<dbReference type="Proteomes" id="UP000783686">
    <property type="component" value="Unassembled WGS sequence"/>
</dbReference>
<dbReference type="Proteomes" id="UP000614601">
    <property type="component" value="Unassembled WGS sequence"/>
</dbReference>
<name>A0A811K7T6_9BILA</name>
<feature type="compositionally biased region" description="Basic and acidic residues" evidence="1">
    <location>
        <begin position="130"/>
        <end position="141"/>
    </location>
</feature>
<feature type="compositionally biased region" description="Polar residues" evidence="1">
    <location>
        <begin position="19"/>
        <end position="53"/>
    </location>
</feature>
<keyword evidence="3" id="KW-1185">Reference proteome</keyword>
<sequence>MEDGALAQLIKMVGGCDPTPSTSHSTPAQSTTSPVQRSIVSKSSSHTTTPKLPPTVNTFYPQIPQPDIVQLFYFQQLMQQKFYADLMAMSAMTTARSIKEVSTPQLPTTSSTDPKADPLMSLYDMVNPDQKPKKEDKEPQKLKRPNFSIEGLLCSQKSERNSLIKNGGVIKTKRKHIELNRYSQ</sequence>